<proteinExistence type="predicted"/>
<name>A0A366HEY7_9BACT</name>
<feature type="signal peptide" evidence="1">
    <location>
        <begin position="1"/>
        <end position="22"/>
    </location>
</feature>
<accession>A0A366HEY7</accession>
<keyword evidence="1" id="KW-0732">Signal</keyword>
<dbReference type="Gene3D" id="2.60.120.560">
    <property type="entry name" value="Exo-inulinase, domain 1"/>
    <property type="match status" value="1"/>
</dbReference>
<protein>
    <recommendedName>
        <fullName evidence="4">3-keto-disaccharide hydrolase domain-containing protein</fullName>
    </recommendedName>
</protein>
<dbReference type="EMBL" id="QNRR01000008">
    <property type="protein sequence ID" value="RBP40479.1"/>
    <property type="molecule type" value="Genomic_DNA"/>
</dbReference>
<dbReference type="Proteomes" id="UP000253426">
    <property type="component" value="Unassembled WGS sequence"/>
</dbReference>
<evidence type="ECO:0000256" key="1">
    <source>
        <dbReference type="SAM" id="SignalP"/>
    </source>
</evidence>
<keyword evidence="3" id="KW-1185">Reference proteome</keyword>
<gene>
    <name evidence="2" type="ORF">DES53_108186</name>
</gene>
<dbReference type="OrthoDB" id="186998at2"/>
<evidence type="ECO:0008006" key="4">
    <source>
        <dbReference type="Google" id="ProtNLM"/>
    </source>
</evidence>
<dbReference type="RefSeq" id="WP_113960345.1">
    <property type="nucleotide sequence ID" value="NZ_QNRR01000008.1"/>
</dbReference>
<dbReference type="AlphaFoldDB" id="A0A366HEY7"/>
<evidence type="ECO:0000313" key="2">
    <source>
        <dbReference type="EMBL" id="RBP40479.1"/>
    </source>
</evidence>
<sequence length="262" mass="28520">MRLPPLLLPLLCLALGFATANAEDLLPTLMTTRGKLLVQQDFEKPLPPFDGKSNGFASGFKAWRYNSAARGGHWDVVNGTFVGKENPAVQHPATASYGFDFKDVVIQCEVQMHDVPMEGRPKRHVQVRTTDTKDYICSVGIDEKGFNIRKDDNDHGGPDKAVPLGLTLTPMALGEWHTVLFEILGDEMTLTVDGKTMTGQHPLITSAKCSVMFVAGVESAVRNFKVWEATPNSDWAKNKATILASMKASKALPAAPATKPKS</sequence>
<evidence type="ECO:0000313" key="3">
    <source>
        <dbReference type="Proteomes" id="UP000253426"/>
    </source>
</evidence>
<comment type="caution">
    <text evidence="2">The sequence shown here is derived from an EMBL/GenBank/DDBJ whole genome shotgun (WGS) entry which is preliminary data.</text>
</comment>
<organism evidence="2 3">
    <name type="scientific">Roseimicrobium gellanilyticum</name>
    <dbReference type="NCBI Taxonomy" id="748857"/>
    <lineage>
        <taxon>Bacteria</taxon>
        <taxon>Pseudomonadati</taxon>
        <taxon>Verrucomicrobiota</taxon>
        <taxon>Verrucomicrobiia</taxon>
        <taxon>Verrucomicrobiales</taxon>
        <taxon>Verrucomicrobiaceae</taxon>
        <taxon>Roseimicrobium</taxon>
    </lineage>
</organism>
<reference evidence="2 3" key="1">
    <citation type="submission" date="2018-06" db="EMBL/GenBank/DDBJ databases">
        <title>Genomic Encyclopedia of Type Strains, Phase IV (KMG-IV): sequencing the most valuable type-strain genomes for metagenomic binning, comparative biology and taxonomic classification.</title>
        <authorList>
            <person name="Goeker M."/>
        </authorList>
    </citation>
    <scope>NUCLEOTIDE SEQUENCE [LARGE SCALE GENOMIC DNA]</scope>
    <source>
        <strain evidence="2 3">DSM 25532</strain>
    </source>
</reference>
<feature type="chain" id="PRO_5016744452" description="3-keto-disaccharide hydrolase domain-containing protein" evidence="1">
    <location>
        <begin position="23"/>
        <end position="262"/>
    </location>
</feature>